<keyword evidence="6" id="KW-1185">Reference proteome</keyword>
<dbReference type="InterPro" id="IPR011146">
    <property type="entry name" value="HIT-like"/>
</dbReference>
<dbReference type="PROSITE" id="PS51084">
    <property type="entry name" value="HIT_2"/>
    <property type="match status" value="1"/>
</dbReference>
<feature type="active site" description="Tele-AMP-histidine intermediate" evidence="1">
    <location>
        <position position="100"/>
    </location>
</feature>
<proteinExistence type="predicted"/>
<dbReference type="InterPro" id="IPR036265">
    <property type="entry name" value="HIT-like_sf"/>
</dbReference>
<dbReference type="Gene3D" id="3.30.428.10">
    <property type="entry name" value="HIT-like"/>
    <property type="match status" value="1"/>
</dbReference>
<evidence type="ECO:0000313" key="6">
    <source>
        <dbReference type="Proteomes" id="UP000184148"/>
    </source>
</evidence>
<sequence>MVQNCLFCKIIAGEIPSQVVYEDDRVFAFKDIAPVAPVHVLLIPKKHISSLEDLSPEDAEIMGHIVVTAAKLAKELGLQKGYRVVSNCKEEGGQTVYHVHFHLIGGRKMQWPPG</sequence>
<dbReference type="PANTHER" id="PTHR23089">
    <property type="entry name" value="HISTIDINE TRIAD HIT PROTEIN"/>
    <property type="match status" value="1"/>
</dbReference>
<feature type="short sequence motif" description="Histidine triad motif" evidence="2 3">
    <location>
        <begin position="98"/>
        <end position="102"/>
    </location>
</feature>
<evidence type="ECO:0000259" key="4">
    <source>
        <dbReference type="PROSITE" id="PS51084"/>
    </source>
</evidence>
<dbReference type="EMBL" id="FQUY01000027">
    <property type="protein sequence ID" value="SHF48624.1"/>
    <property type="molecule type" value="Genomic_DNA"/>
</dbReference>
<dbReference type="CDD" id="cd01276">
    <property type="entry name" value="PKCI_related"/>
    <property type="match status" value="1"/>
</dbReference>
<evidence type="ECO:0000256" key="2">
    <source>
        <dbReference type="PIRSR" id="PIRSR601310-3"/>
    </source>
</evidence>
<evidence type="ECO:0000256" key="1">
    <source>
        <dbReference type="PIRSR" id="PIRSR601310-1"/>
    </source>
</evidence>
<protein>
    <submittedName>
        <fullName evidence="5">Histidine triad (HIT) family protein</fullName>
    </submittedName>
</protein>
<evidence type="ECO:0000256" key="3">
    <source>
        <dbReference type="PROSITE-ProRule" id="PRU00464"/>
    </source>
</evidence>
<dbReference type="InterPro" id="IPR001310">
    <property type="entry name" value="Histidine_triad_HIT"/>
</dbReference>
<gene>
    <name evidence="5" type="ORF">SAMN02745133_02769</name>
</gene>
<reference evidence="6" key="1">
    <citation type="submission" date="2016-11" db="EMBL/GenBank/DDBJ databases">
        <authorList>
            <person name="Varghese N."/>
            <person name="Submissions S."/>
        </authorList>
    </citation>
    <scope>NUCLEOTIDE SEQUENCE [LARGE SCALE GENOMIC DNA]</scope>
    <source>
        <strain evidence="6">DSM 12395</strain>
    </source>
</reference>
<dbReference type="Pfam" id="PF01230">
    <property type="entry name" value="HIT"/>
    <property type="match status" value="1"/>
</dbReference>
<dbReference type="AlphaFoldDB" id="A0A1M5C1F7"/>
<feature type="domain" description="HIT" evidence="4">
    <location>
        <begin position="6"/>
        <end position="114"/>
    </location>
</feature>
<dbReference type="SUPFAM" id="SSF54197">
    <property type="entry name" value="HIT-like"/>
    <property type="match status" value="1"/>
</dbReference>
<name>A0A1M5C1F7_9FIRM</name>
<dbReference type="GO" id="GO:0003824">
    <property type="term" value="F:catalytic activity"/>
    <property type="evidence" value="ECO:0007669"/>
    <property type="project" value="InterPro"/>
</dbReference>
<dbReference type="InterPro" id="IPR019808">
    <property type="entry name" value="Histidine_triad_CS"/>
</dbReference>
<accession>A0A1M5C1F7</accession>
<dbReference type="PROSITE" id="PS00892">
    <property type="entry name" value="HIT_1"/>
    <property type="match status" value="1"/>
</dbReference>
<dbReference type="STRING" id="1121429.SAMN02745133_02769"/>
<evidence type="ECO:0000313" key="5">
    <source>
        <dbReference type="EMBL" id="SHF48624.1"/>
    </source>
</evidence>
<dbReference type="PRINTS" id="PR00332">
    <property type="entry name" value="HISTRIAD"/>
</dbReference>
<dbReference type="Proteomes" id="UP000184148">
    <property type="component" value="Unassembled WGS sequence"/>
</dbReference>
<organism evidence="5 6">
    <name type="scientific">Desulforamulus putei DSM 12395</name>
    <dbReference type="NCBI Taxonomy" id="1121429"/>
    <lineage>
        <taxon>Bacteria</taxon>
        <taxon>Bacillati</taxon>
        <taxon>Bacillota</taxon>
        <taxon>Clostridia</taxon>
        <taxon>Eubacteriales</taxon>
        <taxon>Peptococcaceae</taxon>
        <taxon>Desulforamulus</taxon>
    </lineage>
</organism>